<sequence>MTSLLQETLCEVHTQAPPPSKDFHHLTVTKSEVLWKIWRITFRPNQEKILPWAVKKLHKDFLLDEQLQKEMQSIFGKPMLDYVINLCQEHYDFLIRMPDSLIVHILSFLNTEDIRQLSKTCKRFWKLCNTEEFWERIQKLQDKYTLDAQTNRLPAYKKPLKVNQRSGHLMQRKQTTFF</sequence>
<reference evidence="2" key="3">
    <citation type="submission" date="2025-09" db="UniProtKB">
        <authorList>
            <consortium name="Ensembl"/>
        </authorList>
    </citation>
    <scope>IDENTIFICATION</scope>
</reference>
<dbReference type="PROSITE" id="PS50181">
    <property type="entry name" value="FBOX"/>
    <property type="match status" value="1"/>
</dbReference>
<reference evidence="2" key="2">
    <citation type="submission" date="2025-08" db="UniProtKB">
        <authorList>
            <consortium name="Ensembl"/>
        </authorList>
    </citation>
    <scope>IDENTIFICATION</scope>
</reference>
<dbReference type="CDD" id="cd22106">
    <property type="entry name" value="F-box_FBXO36"/>
    <property type="match status" value="1"/>
</dbReference>
<dbReference type="Ensembl" id="ENSACAT00000041166.1">
    <property type="protein sequence ID" value="ENSACAP00000026719.1"/>
    <property type="gene ID" value="ENSACAG00000043565.1"/>
</dbReference>
<proteinExistence type="predicted"/>
<dbReference type="InterPro" id="IPR036047">
    <property type="entry name" value="F-box-like_dom_sf"/>
</dbReference>
<dbReference type="KEGG" id="acs:100561431"/>
<dbReference type="Proteomes" id="UP000001646">
    <property type="component" value="Chromosome 3"/>
</dbReference>
<reference evidence="2 3" key="1">
    <citation type="submission" date="2009-12" db="EMBL/GenBank/DDBJ databases">
        <title>The Genome Sequence of Anolis carolinensis (Green Anole Lizard).</title>
        <authorList>
            <consortium name="The Genome Sequencing Platform"/>
            <person name="Di Palma F."/>
            <person name="Alfoldi J."/>
            <person name="Heiman D."/>
            <person name="Young S."/>
            <person name="Grabherr M."/>
            <person name="Johnson J."/>
            <person name="Lander E.S."/>
            <person name="Lindblad-Toh K."/>
        </authorList>
    </citation>
    <scope>NUCLEOTIDE SEQUENCE [LARGE SCALE GENOMIC DNA]</scope>
    <source>
        <strain evidence="2 3">JBL SC #1</strain>
    </source>
</reference>
<organism evidence="2 3">
    <name type="scientific">Anolis carolinensis</name>
    <name type="common">Green anole</name>
    <name type="synonym">American chameleon</name>
    <dbReference type="NCBI Taxonomy" id="28377"/>
    <lineage>
        <taxon>Eukaryota</taxon>
        <taxon>Metazoa</taxon>
        <taxon>Chordata</taxon>
        <taxon>Craniata</taxon>
        <taxon>Vertebrata</taxon>
        <taxon>Euteleostomi</taxon>
        <taxon>Lepidosauria</taxon>
        <taxon>Squamata</taxon>
        <taxon>Bifurcata</taxon>
        <taxon>Unidentata</taxon>
        <taxon>Episquamata</taxon>
        <taxon>Toxicofera</taxon>
        <taxon>Iguania</taxon>
        <taxon>Dactyloidae</taxon>
        <taxon>Anolis</taxon>
    </lineage>
</organism>
<protein>
    <recommendedName>
        <fullName evidence="1">F-box domain-containing protein</fullName>
    </recommendedName>
</protein>
<gene>
    <name evidence="2" type="primary">LOC100561431</name>
</gene>
<dbReference type="Pfam" id="PF12937">
    <property type="entry name" value="F-box-like"/>
    <property type="match status" value="1"/>
</dbReference>
<dbReference type="SUPFAM" id="SSF81383">
    <property type="entry name" value="F-box domain"/>
    <property type="match status" value="1"/>
</dbReference>
<evidence type="ECO:0000313" key="2">
    <source>
        <dbReference type="Ensembl" id="ENSACAP00000026719.1"/>
    </source>
</evidence>
<feature type="domain" description="F-box" evidence="1">
    <location>
        <begin position="91"/>
        <end position="137"/>
    </location>
</feature>
<dbReference type="GeneID" id="100561431"/>
<dbReference type="OrthoDB" id="3219396at2759"/>
<dbReference type="InterPro" id="IPR001810">
    <property type="entry name" value="F-box_dom"/>
</dbReference>
<dbReference type="SMART" id="SM00256">
    <property type="entry name" value="FBOX"/>
    <property type="match status" value="1"/>
</dbReference>
<evidence type="ECO:0000313" key="3">
    <source>
        <dbReference type="Proteomes" id="UP000001646"/>
    </source>
</evidence>
<evidence type="ECO:0000259" key="1">
    <source>
        <dbReference type="PROSITE" id="PS50181"/>
    </source>
</evidence>
<dbReference type="Gene3D" id="1.20.1280.50">
    <property type="match status" value="1"/>
</dbReference>
<dbReference type="AlphaFoldDB" id="A0A803SUS9"/>
<accession>A0A803SUS9</accession>
<dbReference type="InParanoid" id="A0A803SUS9"/>
<keyword evidence="3" id="KW-1185">Reference proteome</keyword>
<dbReference type="GeneTree" id="ENSGT00940000169167"/>
<name>A0A803SUS9_ANOCA</name>